<proteinExistence type="predicted"/>
<reference evidence="2 3" key="1">
    <citation type="submission" date="2021-06" db="EMBL/GenBank/DDBJ databases">
        <authorList>
            <person name="Palmer J.M."/>
        </authorList>
    </citation>
    <scope>NUCLEOTIDE SEQUENCE [LARGE SCALE GENOMIC DNA]</scope>
    <source>
        <strain evidence="2 3">GA_2019</strain>
        <tissue evidence="2">Muscle</tissue>
    </source>
</reference>
<sequence>MIDYFFVDFLPLPIVSLPVLAFIMNHDTHTFLCFSAILQSKSVSSTDSQPTEEHQGPSGGYSALQGGAEAKRRRCDDKEPLPPHSYVCVSVSFGTMYLYLNCFQTVSYLVMNLNEAHYEKHVYL</sequence>
<gene>
    <name evidence="2" type="ORF">GOODEAATRI_020790</name>
</gene>
<organism evidence="2 3">
    <name type="scientific">Goodea atripinnis</name>
    <dbReference type="NCBI Taxonomy" id="208336"/>
    <lineage>
        <taxon>Eukaryota</taxon>
        <taxon>Metazoa</taxon>
        <taxon>Chordata</taxon>
        <taxon>Craniata</taxon>
        <taxon>Vertebrata</taxon>
        <taxon>Euteleostomi</taxon>
        <taxon>Actinopterygii</taxon>
        <taxon>Neopterygii</taxon>
        <taxon>Teleostei</taxon>
        <taxon>Neoteleostei</taxon>
        <taxon>Acanthomorphata</taxon>
        <taxon>Ovalentaria</taxon>
        <taxon>Atherinomorphae</taxon>
        <taxon>Cyprinodontiformes</taxon>
        <taxon>Goodeidae</taxon>
        <taxon>Goodea</taxon>
    </lineage>
</organism>
<dbReference type="EMBL" id="JAHRIO010031954">
    <property type="protein sequence ID" value="MEQ2169040.1"/>
    <property type="molecule type" value="Genomic_DNA"/>
</dbReference>
<name>A0ABV0NCB2_9TELE</name>
<protein>
    <submittedName>
        <fullName evidence="2">Uncharacterized protein</fullName>
    </submittedName>
</protein>
<evidence type="ECO:0000313" key="2">
    <source>
        <dbReference type="EMBL" id="MEQ2169040.1"/>
    </source>
</evidence>
<keyword evidence="3" id="KW-1185">Reference proteome</keyword>
<dbReference type="Proteomes" id="UP001476798">
    <property type="component" value="Unassembled WGS sequence"/>
</dbReference>
<comment type="caution">
    <text evidence="2">The sequence shown here is derived from an EMBL/GenBank/DDBJ whole genome shotgun (WGS) entry which is preliminary data.</text>
</comment>
<accession>A0ABV0NCB2</accession>
<evidence type="ECO:0000256" key="1">
    <source>
        <dbReference type="SAM" id="MobiDB-lite"/>
    </source>
</evidence>
<feature type="region of interest" description="Disordered" evidence="1">
    <location>
        <begin position="45"/>
        <end position="83"/>
    </location>
</feature>
<evidence type="ECO:0000313" key="3">
    <source>
        <dbReference type="Proteomes" id="UP001476798"/>
    </source>
</evidence>